<dbReference type="PANTHER" id="PTHR12905:SF0">
    <property type="entry name" value="CALCINEURIN-LIKE PHOSPHOESTERASE DOMAIN-CONTAINING PROTEIN"/>
    <property type="match status" value="1"/>
</dbReference>
<reference evidence="2" key="1">
    <citation type="journal article" date="2020" name="J. Eukaryot. Microbiol.">
        <title>De novo Sequencing, Assembly and Annotation of the Transcriptome for the Free-Living Testate Amoeba Arcella intermedia.</title>
        <authorList>
            <person name="Ribeiro G.M."/>
            <person name="Porfirio-Sousa A.L."/>
            <person name="Maurer-Alcala X.X."/>
            <person name="Katz L.A."/>
            <person name="Lahr D.J.G."/>
        </authorList>
    </citation>
    <scope>NUCLEOTIDE SEQUENCE</scope>
</reference>
<dbReference type="InterPro" id="IPR004843">
    <property type="entry name" value="Calcineurin-like_PHP"/>
</dbReference>
<dbReference type="GO" id="GO:0016787">
    <property type="term" value="F:hydrolase activity"/>
    <property type="evidence" value="ECO:0007669"/>
    <property type="project" value="InterPro"/>
</dbReference>
<proteinExistence type="predicted"/>
<dbReference type="InterPro" id="IPR051693">
    <property type="entry name" value="UPF0046_metallophosphoest"/>
</dbReference>
<evidence type="ECO:0000313" key="2">
    <source>
        <dbReference type="EMBL" id="NDV33660.1"/>
    </source>
</evidence>
<name>A0A6B2L9T5_9EUKA</name>
<dbReference type="PANTHER" id="PTHR12905">
    <property type="entry name" value="METALLOPHOSPHOESTERASE"/>
    <property type="match status" value="1"/>
</dbReference>
<dbReference type="InterPro" id="IPR029052">
    <property type="entry name" value="Metallo-depent_PP-like"/>
</dbReference>
<evidence type="ECO:0000259" key="1">
    <source>
        <dbReference type="Pfam" id="PF00149"/>
    </source>
</evidence>
<feature type="domain" description="Calcineurin-like phosphoesterase" evidence="1">
    <location>
        <begin position="5"/>
        <end position="215"/>
    </location>
</feature>
<dbReference type="SUPFAM" id="SSF56300">
    <property type="entry name" value="Metallo-dependent phosphatases"/>
    <property type="match status" value="1"/>
</dbReference>
<accession>A0A6B2L9T5</accession>
<dbReference type="AlphaFoldDB" id="A0A6B2L9T5"/>
<dbReference type="Pfam" id="PF00149">
    <property type="entry name" value="Metallophos"/>
    <property type="match status" value="1"/>
</dbReference>
<dbReference type="Gene3D" id="3.60.21.10">
    <property type="match status" value="1"/>
</dbReference>
<dbReference type="EMBL" id="GIBP01004691">
    <property type="protein sequence ID" value="NDV33660.1"/>
    <property type="molecule type" value="Transcribed_RNA"/>
</dbReference>
<protein>
    <recommendedName>
        <fullName evidence="1">Calcineurin-like phosphoesterase domain-containing protein</fullName>
    </recommendedName>
</protein>
<sequence length="303" mass="34057">MAGLQADILVHTGDFCDSGSAQEWEDFNAWLGEIKGGFARGVYVVLGNHDYKFLDALTDGEALVGVMASDEKRRTYLQGRLSNGVVLDNELLKVGLGGDLEVTLYGCPWNPFQSSPTYPDRVRAGRKVKSDHDRVFLKWAAGLPETRRKRWPAEEAWRYDEIPTDGSVDVLLTHVPPYGVFDQMPWFVYWGSSEPLRQVLEDVKPRMHLFGHVHAQRGYWEKVQGDIHGGVQYATTTNEEVKTELMKGDAGIQLLANTALMSDRTVQPFAKKGIAGKPRLIEGYWIADPALPRAGYWSFHCKE</sequence>
<organism evidence="2">
    <name type="scientific">Arcella intermedia</name>
    <dbReference type="NCBI Taxonomy" id="1963864"/>
    <lineage>
        <taxon>Eukaryota</taxon>
        <taxon>Amoebozoa</taxon>
        <taxon>Tubulinea</taxon>
        <taxon>Elardia</taxon>
        <taxon>Arcellinida</taxon>
        <taxon>Sphaerothecina</taxon>
        <taxon>Arcellidae</taxon>
        <taxon>Arcella</taxon>
    </lineage>
</organism>